<reference evidence="3 4" key="1">
    <citation type="submission" date="2015-01" db="EMBL/GenBank/DDBJ databases">
        <title>The Genome Sequence of Rhinocladiella mackenzie CBS 650.93.</title>
        <authorList>
            <consortium name="The Broad Institute Genomics Platform"/>
            <person name="Cuomo C."/>
            <person name="de Hoog S."/>
            <person name="Gorbushina A."/>
            <person name="Stielow B."/>
            <person name="Teixiera M."/>
            <person name="Abouelleil A."/>
            <person name="Chapman S.B."/>
            <person name="Priest M."/>
            <person name="Young S.K."/>
            <person name="Wortman J."/>
            <person name="Nusbaum C."/>
            <person name="Birren B."/>
        </authorList>
    </citation>
    <scope>NUCLEOTIDE SEQUENCE [LARGE SCALE GENOMIC DNA]</scope>
    <source>
        <strain evidence="3 4">CBS 650.93</strain>
    </source>
</reference>
<proteinExistence type="predicted"/>
<evidence type="ECO:0000313" key="4">
    <source>
        <dbReference type="Proteomes" id="UP000053617"/>
    </source>
</evidence>
<dbReference type="PANTHER" id="PTHR38122">
    <property type="entry name" value="GLYCOPROTEIN X"/>
    <property type="match status" value="1"/>
</dbReference>
<evidence type="ECO:0000313" key="3">
    <source>
        <dbReference type="EMBL" id="KIX02929.1"/>
    </source>
</evidence>
<gene>
    <name evidence="3" type="ORF">Z518_08872</name>
</gene>
<dbReference type="VEuPathDB" id="FungiDB:Z518_08872"/>
<dbReference type="OrthoDB" id="5414836at2759"/>
<name>A0A0D2IAS0_9EURO</name>
<dbReference type="AlphaFoldDB" id="A0A0D2IAS0"/>
<keyword evidence="4" id="KW-1185">Reference proteome</keyword>
<dbReference type="RefSeq" id="XP_013270065.1">
    <property type="nucleotide sequence ID" value="XM_013414611.1"/>
</dbReference>
<accession>A0A0D2IAS0</accession>
<evidence type="ECO:0000256" key="2">
    <source>
        <dbReference type="SAM" id="SignalP"/>
    </source>
</evidence>
<evidence type="ECO:0000256" key="1">
    <source>
        <dbReference type="SAM" id="MobiDB-lite"/>
    </source>
</evidence>
<keyword evidence="2" id="KW-0732">Signal</keyword>
<dbReference type="STRING" id="1442369.A0A0D2IAS0"/>
<organism evidence="3 4">
    <name type="scientific">Rhinocladiella mackenziei CBS 650.93</name>
    <dbReference type="NCBI Taxonomy" id="1442369"/>
    <lineage>
        <taxon>Eukaryota</taxon>
        <taxon>Fungi</taxon>
        <taxon>Dikarya</taxon>
        <taxon>Ascomycota</taxon>
        <taxon>Pezizomycotina</taxon>
        <taxon>Eurotiomycetes</taxon>
        <taxon>Chaetothyriomycetidae</taxon>
        <taxon>Chaetothyriales</taxon>
        <taxon>Herpotrichiellaceae</taxon>
        <taxon>Rhinocladiella</taxon>
    </lineage>
</organism>
<dbReference type="Proteomes" id="UP000053617">
    <property type="component" value="Unassembled WGS sequence"/>
</dbReference>
<feature type="region of interest" description="Disordered" evidence="1">
    <location>
        <begin position="246"/>
        <end position="269"/>
    </location>
</feature>
<dbReference type="PANTHER" id="PTHR38122:SF1">
    <property type="entry name" value="GLYCOPROTEIN X"/>
    <property type="match status" value="1"/>
</dbReference>
<feature type="chain" id="PRO_5002244352" evidence="2">
    <location>
        <begin position="20"/>
        <end position="358"/>
    </location>
</feature>
<feature type="signal peptide" evidence="2">
    <location>
        <begin position="1"/>
        <end position="19"/>
    </location>
</feature>
<dbReference type="GeneID" id="25296943"/>
<dbReference type="HOGENOM" id="CLU_028612_0_0_1"/>
<protein>
    <submittedName>
        <fullName evidence="3">Uncharacterized protein</fullName>
    </submittedName>
</protein>
<sequence length="358" mass="38779">MRLKIVGLVGSVLITLSHAGNSGWESTTCSPVTEYTTVYSVDTSYVETTVYSTATEYSTVIDTTTEIQVQPTTLVDTTTSVQAVPTTIVNEHTVTSVDLSTVTTTTTTTVVQTTTVTTCPPTTTLTGLVTCTSRIVNPTYTPKAPLPSDYLWGCPPGTICTPPQIDCNWEQNPPADTYVCAPDECQPLPDLPSVDFNATWPSPTEADCAWYEPTLGYFHLNPEHFGLTFAIFDVYGQPICPSEPSPTTGGWDDWASPTPKSTYMPRRRRETNNPLAEIRRRQSLAIAPAPCYSVYDHTSEAGQNAGYVYDLLCLPTTDFQTGVAACRACAATYAGSSTSTDSFPDIQVYESWCLANAP</sequence>
<dbReference type="EMBL" id="KN847480">
    <property type="protein sequence ID" value="KIX02929.1"/>
    <property type="molecule type" value="Genomic_DNA"/>
</dbReference>